<dbReference type="PANTHER" id="PTHR31632:SF2">
    <property type="entry name" value="PLASMA MEMBRANE IRON PERMEASE"/>
    <property type="match status" value="1"/>
</dbReference>
<comment type="caution">
    <text evidence="7">The sequence shown here is derived from an EMBL/GenBank/DDBJ whole genome shotgun (WGS) entry which is preliminary data.</text>
</comment>
<feature type="transmembrane region" description="Helical" evidence="6">
    <location>
        <begin position="491"/>
        <end position="514"/>
    </location>
</feature>
<dbReference type="AlphaFoldDB" id="A0A2M8S5P6"/>
<sequence length="562" mass="62801">MRIFFSIISLWFVLCFSPITWAKVSMNHLFVELSDAMSQVKQQNVEQAKPHLLTLQAQFEALPTYQSEQGKQVSKALEQALLTPNQLHLDQLSKALYAFEKEQNPIDYVAKRQQFTKRIMPVYEKLHQAIQTQQLTAAQTEYKRFNTTWTVNEKVVRDTSLGHYGQIETAMTLLRIAMFSEPADFAEMSKQSINLGNALESFQQGKTLQPQSAQHPNAPETLPAGIELLEKSYQHLLNRQNTQAKEDITLFIQQWPIFEGEVRTRDSNLYTQIESNLPLILLKGDDPDNLVQFRNLIDDLYRLDIMGSYSALDAMLVLLREGTEALLIIIALLTALNAANQPKAKRWIYGGAGLGILASIGSAVALQQLFPAVSAGKNREILEGAVGIFAVIMMLLVGGWLHSKSSIKGWKKFMDKHITQAIATGSLISMFSLSFLSVFREGAETILFYAGMLPLISLNDLLLGIGLALVLLCLIAFCMAKSSHHLPIPTLFKLMTLLIYLLGFKILGVSIHALQLTQTLEIHSVTAIPNIPVIGFYANVESIVAQLIYLLSIPLVGKLFKR</sequence>
<comment type="subcellular location">
    <subcellularLocation>
        <location evidence="1">Membrane</location>
        <topology evidence="1">Multi-pass membrane protein</topology>
    </subcellularLocation>
</comment>
<dbReference type="Proteomes" id="UP000229329">
    <property type="component" value="Unassembled WGS sequence"/>
</dbReference>
<dbReference type="RefSeq" id="WP_100287735.1">
    <property type="nucleotide sequence ID" value="NZ_PHHA01000002.1"/>
</dbReference>
<feature type="transmembrane region" description="Helical" evidence="6">
    <location>
        <begin position="381"/>
        <end position="401"/>
    </location>
</feature>
<feature type="transmembrane region" description="Helical" evidence="6">
    <location>
        <begin position="446"/>
        <end position="479"/>
    </location>
</feature>
<evidence type="ECO:0000256" key="2">
    <source>
        <dbReference type="ARBA" id="ARBA00008333"/>
    </source>
</evidence>
<evidence type="ECO:0000256" key="1">
    <source>
        <dbReference type="ARBA" id="ARBA00004141"/>
    </source>
</evidence>
<accession>A0A2M8S5P6</accession>
<evidence type="ECO:0000256" key="3">
    <source>
        <dbReference type="ARBA" id="ARBA00022692"/>
    </source>
</evidence>
<dbReference type="OrthoDB" id="8215804at2"/>
<keyword evidence="8" id="KW-1185">Reference proteome</keyword>
<gene>
    <name evidence="7" type="ORF">CVP05_01230</name>
</gene>
<dbReference type="Pfam" id="PF03239">
    <property type="entry name" value="FTR1"/>
    <property type="match status" value="1"/>
</dbReference>
<feature type="transmembrane region" description="Helical" evidence="6">
    <location>
        <begin position="347"/>
        <end position="369"/>
    </location>
</feature>
<evidence type="ECO:0000313" key="7">
    <source>
        <dbReference type="EMBL" id="PJG86460.1"/>
    </source>
</evidence>
<protein>
    <submittedName>
        <fullName evidence="7">Iron permease</fullName>
    </submittedName>
</protein>
<dbReference type="GO" id="GO:0015093">
    <property type="term" value="F:ferrous iron transmembrane transporter activity"/>
    <property type="evidence" value="ECO:0007669"/>
    <property type="project" value="TreeGrafter"/>
</dbReference>
<evidence type="ECO:0000313" key="8">
    <source>
        <dbReference type="Proteomes" id="UP000229329"/>
    </source>
</evidence>
<keyword evidence="5 6" id="KW-0472">Membrane</keyword>
<feature type="transmembrane region" description="Helical" evidence="6">
    <location>
        <begin position="534"/>
        <end position="556"/>
    </location>
</feature>
<evidence type="ECO:0000256" key="4">
    <source>
        <dbReference type="ARBA" id="ARBA00022989"/>
    </source>
</evidence>
<reference evidence="7 8" key="1">
    <citation type="submission" date="2017-11" db="EMBL/GenBank/DDBJ databases">
        <title>Reclassification of Bisgaard taxon 7 as Conservatibacter flavescens gen. nov., sp. nov.</title>
        <authorList>
            <person name="Christensen H."/>
        </authorList>
    </citation>
    <scope>NUCLEOTIDE SEQUENCE [LARGE SCALE GENOMIC DNA]</scope>
    <source>
        <strain evidence="7 8">7_4</strain>
    </source>
</reference>
<dbReference type="EMBL" id="PHHA01000002">
    <property type="protein sequence ID" value="PJG86460.1"/>
    <property type="molecule type" value="Genomic_DNA"/>
</dbReference>
<keyword evidence="3 6" id="KW-0812">Transmembrane</keyword>
<feature type="transmembrane region" description="Helical" evidence="6">
    <location>
        <begin position="421"/>
        <end position="440"/>
    </location>
</feature>
<evidence type="ECO:0000256" key="5">
    <source>
        <dbReference type="ARBA" id="ARBA00023136"/>
    </source>
</evidence>
<dbReference type="PANTHER" id="PTHR31632">
    <property type="entry name" value="IRON TRANSPORTER FTH1"/>
    <property type="match status" value="1"/>
</dbReference>
<evidence type="ECO:0000256" key="6">
    <source>
        <dbReference type="SAM" id="Phobius"/>
    </source>
</evidence>
<organism evidence="7 8">
    <name type="scientific">Conservatibacter flavescens</name>
    <dbReference type="NCBI Taxonomy" id="28161"/>
    <lineage>
        <taxon>Bacteria</taxon>
        <taxon>Pseudomonadati</taxon>
        <taxon>Pseudomonadota</taxon>
        <taxon>Gammaproteobacteria</taxon>
        <taxon>Pasteurellales</taxon>
        <taxon>Pasteurellaceae</taxon>
        <taxon>Conservatibacter</taxon>
    </lineage>
</organism>
<proteinExistence type="inferred from homology"/>
<comment type="similarity">
    <text evidence="2">Belongs to the oxidase-dependent Fe transporter (OFeT) (TC 9.A.10.1) family.</text>
</comment>
<keyword evidence="4 6" id="KW-1133">Transmembrane helix</keyword>
<name>A0A2M8S5P6_9PAST</name>
<feature type="transmembrane region" description="Helical" evidence="6">
    <location>
        <begin position="314"/>
        <end position="335"/>
    </location>
</feature>
<dbReference type="InterPro" id="IPR004923">
    <property type="entry name" value="FTR1/Fip1/EfeU"/>
</dbReference>
<dbReference type="GO" id="GO:0033573">
    <property type="term" value="C:high-affinity iron permease complex"/>
    <property type="evidence" value="ECO:0007669"/>
    <property type="project" value="InterPro"/>
</dbReference>